<evidence type="ECO:0000256" key="9">
    <source>
        <dbReference type="ARBA" id="ARBA00025752"/>
    </source>
</evidence>
<evidence type="ECO:0000256" key="1">
    <source>
        <dbReference type="ARBA" id="ARBA00004477"/>
    </source>
</evidence>
<dbReference type="InterPro" id="IPR045033">
    <property type="entry name" value="PILS1/3/4/5/7"/>
</dbReference>
<feature type="non-terminal residue" evidence="11">
    <location>
        <position position="1"/>
    </location>
</feature>
<keyword evidence="3 10" id="KW-0812">Transmembrane</keyword>
<comment type="caution">
    <text evidence="11">The sequence shown here is derived from an EMBL/GenBank/DDBJ whole genome shotgun (WGS) entry which is preliminary data.</text>
</comment>
<comment type="function">
    <text evidence="8">Involved in cellular auxin homeostasis by regulating auxin metabolism. Regulates intracellular auxin accumulation at the endoplasmic reticulum and thus auxin availability for nuclear auxin signaling.</text>
</comment>
<dbReference type="STRING" id="157652.A0A371HXJ1"/>
<evidence type="ECO:0000256" key="10">
    <source>
        <dbReference type="SAM" id="Phobius"/>
    </source>
</evidence>
<feature type="transmembrane region" description="Helical" evidence="10">
    <location>
        <begin position="352"/>
        <end position="373"/>
    </location>
</feature>
<evidence type="ECO:0000313" key="12">
    <source>
        <dbReference type="Proteomes" id="UP000257109"/>
    </source>
</evidence>
<dbReference type="GO" id="GO:0009734">
    <property type="term" value="P:auxin-activated signaling pathway"/>
    <property type="evidence" value="ECO:0007669"/>
    <property type="project" value="UniProtKB-KW"/>
</dbReference>
<evidence type="ECO:0000256" key="4">
    <source>
        <dbReference type="ARBA" id="ARBA00022824"/>
    </source>
</evidence>
<name>A0A371HXJ1_MUCPR</name>
<comment type="subcellular location">
    <subcellularLocation>
        <location evidence="1">Endoplasmic reticulum membrane</location>
        <topology evidence="1">Multi-pass membrane protein</topology>
    </subcellularLocation>
</comment>
<evidence type="ECO:0000256" key="8">
    <source>
        <dbReference type="ARBA" id="ARBA00025100"/>
    </source>
</evidence>
<gene>
    <name evidence="11" type="primary">PILS7</name>
    <name evidence="11" type="ORF">CR513_08439</name>
</gene>
<keyword evidence="6 10" id="KW-0472">Membrane</keyword>
<feature type="transmembrane region" description="Helical" evidence="10">
    <location>
        <begin position="174"/>
        <end position="193"/>
    </location>
</feature>
<keyword evidence="2" id="KW-0813">Transport</keyword>
<dbReference type="InterPro" id="IPR004776">
    <property type="entry name" value="Mem_transp_PIN-like"/>
</dbReference>
<keyword evidence="12" id="KW-1185">Reference proteome</keyword>
<evidence type="ECO:0000256" key="6">
    <source>
        <dbReference type="ARBA" id="ARBA00023136"/>
    </source>
</evidence>
<dbReference type="PANTHER" id="PTHR31651">
    <property type="match status" value="1"/>
</dbReference>
<dbReference type="OrthoDB" id="191139at2759"/>
<accession>A0A371HXJ1</accession>
<protein>
    <submittedName>
        <fullName evidence="11">Protein PIN-LIKES 7</fullName>
    </submittedName>
</protein>
<dbReference type="Pfam" id="PF03547">
    <property type="entry name" value="Mem_trans"/>
    <property type="match status" value="1"/>
</dbReference>
<dbReference type="Proteomes" id="UP000257109">
    <property type="component" value="Unassembled WGS sequence"/>
</dbReference>
<dbReference type="AlphaFoldDB" id="A0A371HXJ1"/>
<comment type="similarity">
    <text evidence="9">Belongs to the auxin efflux carrier (TC 2.A.69.2) family.</text>
</comment>
<feature type="transmembrane region" description="Helical" evidence="10">
    <location>
        <begin position="279"/>
        <end position="300"/>
    </location>
</feature>
<proteinExistence type="inferred from homology"/>
<dbReference type="GO" id="GO:0080162">
    <property type="term" value="P:endoplasmic reticulum to cytosol auxin transport"/>
    <property type="evidence" value="ECO:0007669"/>
    <property type="project" value="InterPro"/>
</dbReference>
<feature type="transmembrane region" description="Helical" evidence="10">
    <location>
        <begin position="102"/>
        <end position="123"/>
    </location>
</feature>
<keyword evidence="4" id="KW-0256">Endoplasmic reticulum</keyword>
<evidence type="ECO:0000313" key="11">
    <source>
        <dbReference type="EMBL" id="RDY07443.1"/>
    </source>
</evidence>
<reference evidence="11" key="1">
    <citation type="submission" date="2018-05" db="EMBL/GenBank/DDBJ databases">
        <title>Draft genome of Mucuna pruriens seed.</title>
        <authorList>
            <person name="Nnadi N.E."/>
            <person name="Vos R."/>
            <person name="Hasami M.H."/>
            <person name="Devisetty U.K."/>
            <person name="Aguiy J.C."/>
        </authorList>
    </citation>
    <scope>NUCLEOTIDE SEQUENCE [LARGE SCALE GENOMIC DNA]</scope>
    <source>
        <strain evidence="11">JCA_2017</strain>
    </source>
</reference>
<dbReference type="PANTHER" id="PTHR31651:SF3">
    <property type="entry name" value="PROTEIN PIN-LIKES 7"/>
    <property type="match status" value="1"/>
</dbReference>
<dbReference type="EMBL" id="QJKJ01001466">
    <property type="protein sequence ID" value="RDY07443.1"/>
    <property type="molecule type" value="Genomic_DNA"/>
</dbReference>
<feature type="transmembrane region" description="Helical" evidence="10">
    <location>
        <begin position="418"/>
        <end position="436"/>
    </location>
</feature>
<evidence type="ECO:0000256" key="2">
    <source>
        <dbReference type="ARBA" id="ARBA00022448"/>
    </source>
</evidence>
<evidence type="ECO:0000256" key="3">
    <source>
        <dbReference type="ARBA" id="ARBA00022692"/>
    </source>
</evidence>
<sequence>MKQVAYRKQKTIHFEVGDWVYLKAQPYKFCSLALAFKLQLPSNNGFHPMFHTSKLKKAELQPPPLDILALCYNNIGDLKNLRIHGSKLAKYANLPSNSPCEWFMPVNIGFTFLIGGTLGWMIVKLLKPNLKVQGLIIASCSTGNMGNLPVVIIPAICDQQGGPFGARDDCRNRALSYSFCSLALGGIFIWTYTYQLMRSTSLKYKAFEAAEILKIPNKDLDAMAEVRLLKQNDGYIGDTENQIVRLHEVVLVDHQGSPIVLINTENSLWHRIMETVGQILAELVSPPTIATFLGFLFGGVKKLRNLIIGHNAPLRVIQDSIKMLGDGTIPCITVLLGGNLTQGMQSSSIEPLTLMCIIVARLFLLPAIGFFVVKASAHFGLLPLDPLFQYVLVMQYAMPPAMNISTMAQLFDVGTEEFSVILLWTYGAATIALTLWSTI</sequence>
<dbReference type="GO" id="GO:0005789">
    <property type="term" value="C:endoplasmic reticulum membrane"/>
    <property type="evidence" value="ECO:0007669"/>
    <property type="project" value="UniProtKB-SubCell"/>
</dbReference>
<evidence type="ECO:0000256" key="7">
    <source>
        <dbReference type="ARBA" id="ARBA00023294"/>
    </source>
</evidence>
<evidence type="ECO:0000256" key="5">
    <source>
        <dbReference type="ARBA" id="ARBA00022989"/>
    </source>
</evidence>
<keyword evidence="7" id="KW-0927">Auxin signaling pathway</keyword>
<keyword evidence="5 10" id="KW-1133">Transmembrane helix</keyword>
<organism evidence="11 12">
    <name type="scientific">Mucuna pruriens</name>
    <name type="common">Velvet bean</name>
    <name type="synonym">Dolichos pruriens</name>
    <dbReference type="NCBI Taxonomy" id="157652"/>
    <lineage>
        <taxon>Eukaryota</taxon>
        <taxon>Viridiplantae</taxon>
        <taxon>Streptophyta</taxon>
        <taxon>Embryophyta</taxon>
        <taxon>Tracheophyta</taxon>
        <taxon>Spermatophyta</taxon>
        <taxon>Magnoliopsida</taxon>
        <taxon>eudicotyledons</taxon>
        <taxon>Gunneridae</taxon>
        <taxon>Pentapetalae</taxon>
        <taxon>rosids</taxon>
        <taxon>fabids</taxon>
        <taxon>Fabales</taxon>
        <taxon>Fabaceae</taxon>
        <taxon>Papilionoideae</taxon>
        <taxon>50 kb inversion clade</taxon>
        <taxon>NPAAA clade</taxon>
        <taxon>indigoferoid/millettioid clade</taxon>
        <taxon>Phaseoleae</taxon>
        <taxon>Mucuna</taxon>
    </lineage>
</organism>